<name>A0ACD1FDE4_MYCFR</name>
<dbReference type="EMBL" id="CP081673">
    <property type="protein sequence ID" value="QZH65025.1"/>
    <property type="molecule type" value="Genomic_DNA"/>
</dbReference>
<proteinExistence type="predicted"/>
<organism evidence="1 2">
    <name type="scientific">Mycolicibacterium farcinogenes</name>
    <name type="common">Mycobacterium farcinogenes</name>
    <dbReference type="NCBI Taxonomy" id="1802"/>
    <lineage>
        <taxon>Bacteria</taxon>
        <taxon>Bacillati</taxon>
        <taxon>Actinomycetota</taxon>
        <taxon>Actinomycetes</taxon>
        <taxon>Mycobacteriales</taxon>
        <taxon>Mycobacteriaceae</taxon>
        <taxon>Mycolicibacterium</taxon>
    </lineage>
</organism>
<keyword evidence="2" id="KW-1185">Reference proteome</keyword>
<sequence>MHRSRVAEYYRTGGQALIEIGPKRNAMLHARPGIDEHDTDKKLRLLRWRFHEDREKSEIHMISDEWGDDLIGRIVEIRSNVVASRPTQAEVRGDQKNSAKGE</sequence>
<evidence type="ECO:0000313" key="1">
    <source>
        <dbReference type="EMBL" id="QZH65025.1"/>
    </source>
</evidence>
<accession>A0ACD1FDE4</accession>
<evidence type="ECO:0000313" key="2">
    <source>
        <dbReference type="Proteomes" id="UP000825598"/>
    </source>
</evidence>
<protein>
    <submittedName>
        <fullName evidence="1">Uncharacterized protein</fullName>
    </submittedName>
</protein>
<gene>
    <name evidence="1" type="ORF">K6L26_23940</name>
</gene>
<dbReference type="Proteomes" id="UP000825598">
    <property type="component" value="Chromosome"/>
</dbReference>
<reference evidence="1" key="1">
    <citation type="submission" date="2021-07" db="EMBL/GenBank/DDBJ databases">
        <title>Complete Genome Sequences of Mycobacterium farcinogenes Isolated from Clinical Specimens from Patients in Thailand.</title>
        <authorList>
            <person name="Sodsai P."/>
        </authorList>
    </citation>
    <scope>NUCLEOTIDE SEQUENCE</scope>
    <source>
        <strain evidence="1">BKK/CU-MFGFA-001</strain>
    </source>
</reference>